<dbReference type="Gene3D" id="3.30.1330.30">
    <property type="match status" value="1"/>
</dbReference>
<dbReference type="AlphaFoldDB" id="A0A2N5MAN6"/>
<protein>
    <submittedName>
        <fullName evidence="1">DUF1694 domain-containing protein</fullName>
    </submittedName>
</protein>
<dbReference type="InterPro" id="IPR029064">
    <property type="entry name" value="Ribosomal_eL30-like_sf"/>
</dbReference>
<gene>
    <name evidence="1" type="ORF">CUU66_02810</name>
</gene>
<dbReference type="EMBL" id="PGUY01000008">
    <property type="protein sequence ID" value="PLT31410.1"/>
    <property type="molecule type" value="Genomic_DNA"/>
</dbReference>
<keyword evidence="2" id="KW-1185">Reference proteome</keyword>
<dbReference type="OrthoDB" id="95278at2"/>
<sequence length="147" mass="16809">MSKENVDDYLQQGIYGQKELKPEEKRKFLGTYRERVIVALLVGQVAENQVYTDIEAAIKKYPQSSLLLNGEISYSHLSKYVKLANQHHIPYKVVSNLETDTDIGLVLASKNAIDIKDIYVNKHKPAVFQPSKKQKGKGIFSIFRRNK</sequence>
<organism evidence="1 2">
    <name type="scientific">Peribacillus deserti</name>
    <dbReference type="NCBI Taxonomy" id="673318"/>
    <lineage>
        <taxon>Bacteria</taxon>
        <taxon>Bacillati</taxon>
        <taxon>Bacillota</taxon>
        <taxon>Bacilli</taxon>
        <taxon>Bacillales</taxon>
        <taxon>Bacillaceae</taxon>
        <taxon>Peribacillus</taxon>
    </lineage>
</organism>
<name>A0A2N5MAN6_9BACI</name>
<proteinExistence type="predicted"/>
<accession>A0A2N5MAN6</accession>
<dbReference type="PIRSF" id="PIRSF034303">
    <property type="entry name" value="DUF1694"/>
    <property type="match status" value="1"/>
</dbReference>
<dbReference type="Pfam" id="PF07997">
    <property type="entry name" value="DUF1694"/>
    <property type="match status" value="1"/>
</dbReference>
<reference evidence="1 2" key="1">
    <citation type="submission" date="2017-11" db="EMBL/GenBank/DDBJ databases">
        <title>Comparitive Functional Genomics of Dry Heat Resistant strains isolated from the Viking Spacecraft.</title>
        <authorList>
            <person name="Seuylemezian A."/>
            <person name="Cooper K."/>
            <person name="Vaishampayan P."/>
        </authorList>
    </citation>
    <scope>NUCLEOTIDE SEQUENCE [LARGE SCALE GENOMIC DNA]</scope>
    <source>
        <strain evidence="1 2">V1-29</strain>
    </source>
</reference>
<evidence type="ECO:0000313" key="1">
    <source>
        <dbReference type="EMBL" id="PLT31410.1"/>
    </source>
</evidence>
<evidence type="ECO:0000313" key="2">
    <source>
        <dbReference type="Proteomes" id="UP000234748"/>
    </source>
</evidence>
<dbReference type="SUPFAM" id="SSF160515">
    <property type="entry name" value="YueI-like"/>
    <property type="match status" value="1"/>
</dbReference>
<dbReference type="RefSeq" id="WP_101640161.1">
    <property type="nucleotide sequence ID" value="NZ_PGUY01000008.1"/>
</dbReference>
<dbReference type="Proteomes" id="UP000234748">
    <property type="component" value="Unassembled WGS sequence"/>
</dbReference>
<dbReference type="InterPro" id="IPR012543">
    <property type="entry name" value="DUF1694"/>
</dbReference>
<comment type="caution">
    <text evidence="1">The sequence shown here is derived from an EMBL/GenBank/DDBJ whole genome shotgun (WGS) entry which is preliminary data.</text>
</comment>